<name>A0A9W3CMZ7_RAPSA</name>
<reference evidence="3" key="1">
    <citation type="submission" date="2025-08" db="UniProtKB">
        <authorList>
            <consortium name="RefSeq"/>
        </authorList>
    </citation>
    <scope>IDENTIFICATION</scope>
    <source>
        <tissue evidence="3">Leaf</tissue>
    </source>
</reference>
<proteinExistence type="predicted"/>
<evidence type="ECO:0000259" key="1">
    <source>
        <dbReference type="Pfam" id="PF13966"/>
    </source>
</evidence>
<evidence type="ECO:0000313" key="2">
    <source>
        <dbReference type="Proteomes" id="UP000504610"/>
    </source>
</evidence>
<dbReference type="OrthoDB" id="1022850at2759"/>
<dbReference type="RefSeq" id="XP_056852845.1">
    <property type="nucleotide sequence ID" value="XM_056996865.1"/>
</dbReference>
<protein>
    <submittedName>
        <fullName evidence="3">Uncharacterized protein LOC130502044</fullName>
    </submittedName>
</protein>
<dbReference type="Proteomes" id="UP000504610">
    <property type="component" value="Unplaced"/>
</dbReference>
<gene>
    <name evidence="3" type="primary">LOC130502044</name>
</gene>
<dbReference type="GeneID" id="130502044"/>
<dbReference type="InterPro" id="IPR026960">
    <property type="entry name" value="RVT-Znf"/>
</dbReference>
<dbReference type="KEGG" id="rsz:130502044"/>
<evidence type="ECO:0000313" key="3">
    <source>
        <dbReference type="RefSeq" id="XP_056852845.1"/>
    </source>
</evidence>
<dbReference type="Pfam" id="PF13966">
    <property type="entry name" value="zf-RVT"/>
    <property type="match status" value="1"/>
</dbReference>
<keyword evidence="2" id="KW-1185">Reference proteome</keyword>
<organism evidence="2 3">
    <name type="scientific">Raphanus sativus</name>
    <name type="common">Radish</name>
    <name type="synonym">Raphanus raphanistrum var. sativus</name>
    <dbReference type="NCBI Taxonomy" id="3726"/>
    <lineage>
        <taxon>Eukaryota</taxon>
        <taxon>Viridiplantae</taxon>
        <taxon>Streptophyta</taxon>
        <taxon>Embryophyta</taxon>
        <taxon>Tracheophyta</taxon>
        <taxon>Spermatophyta</taxon>
        <taxon>Magnoliopsida</taxon>
        <taxon>eudicotyledons</taxon>
        <taxon>Gunneridae</taxon>
        <taxon>Pentapetalae</taxon>
        <taxon>rosids</taxon>
        <taxon>malvids</taxon>
        <taxon>Brassicales</taxon>
        <taxon>Brassicaceae</taxon>
        <taxon>Brassiceae</taxon>
        <taxon>Raphanus</taxon>
    </lineage>
</organism>
<accession>A0A9W3CMZ7</accession>
<sequence length="164" mass="19474">MYVALNPDRLHYVRLVSRVHNRISTGDRMIKWNQQANSACTFCNTVMETLDHLTFERCVSSDVWHGLFSKLLGSCYSNSWSTIVELVVDRRHDKLPLFLLLYTFQATVHPVWRERNRRRHGETSQTVVQMQSYIDKLVRNRISTMKMMGRKRFDDSMGRWFASR</sequence>
<feature type="domain" description="Reverse transcriptase zinc-binding" evidence="1">
    <location>
        <begin position="19"/>
        <end position="64"/>
    </location>
</feature>
<dbReference type="AlphaFoldDB" id="A0A9W3CMZ7"/>